<dbReference type="Pfam" id="PF13356">
    <property type="entry name" value="Arm-DNA-bind_3"/>
    <property type="match status" value="1"/>
</dbReference>
<dbReference type="CDD" id="cd00801">
    <property type="entry name" value="INT_P4_C"/>
    <property type="match status" value="1"/>
</dbReference>
<dbReference type="InterPro" id="IPR053876">
    <property type="entry name" value="Phage_int_M"/>
</dbReference>
<evidence type="ECO:0000256" key="5">
    <source>
        <dbReference type="PROSITE-ProRule" id="PRU01248"/>
    </source>
</evidence>
<dbReference type="GO" id="GO:0006310">
    <property type="term" value="P:DNA recombination"/>
    <property type="evidence" value="ECO:0007669"/>
    <property type="project" value="UniProtKB-KW"/>
</dbReference>
<feature type="domain" description="Tyr recombinase" evidence="6">
    <location>
        <begin position="228"/>
        <end position="411"/>
    </location>
</feature>
<dbReference type="Proteomes" id="UP000050783">
    <property type="component" value="Unassembled WGS sequence"/>
</dbReference>
<accession>A0A0P1EI02</accession>
<dbReference type="Gene3D" id="3.30.160.390">
    <property type="entry name" value="Integrase, DNA-binding domain"/>
    <property type="match status" value="1"/>
</dbReference>
<proteinExistence type="inferred from homology"/>
<dbReference type="Pfam" id="PF00589">
    <property type="entry name" value="Phage_integrase"/>
    <property type="match status" value="1"/>
</dbReference>
<evidence type="ECO:0000259" key="7">
    <source>
        <dbReference type="PROSITE" id="PS51900"/>
    </source>
</evidence>
<dbReference type="InterPro" id="IPR025166">
    <property type="entry name" value="Integrase_DNA_bind_dom"/>
</dbReference>
<dbReference type="InterPro" id="IPR010998">
    <property type="entry name" value="Integrase_recombinase_N"/>
</dbReference>
<evidence type="ECO:0000313" key="8">
    <source>
        <dbReference type="EMBL" id="CUH49648.1"/>
    </source>
</evidence>
<dbReference type="Gene3D" id="1.10.443.10">
    <property type="entry name" value="Intergrase catalytic core"/>
    <property type="match status" value="1"/>
</dbReference>
<evidence type="ECO:0000259" key="6">
    <source>
        <dbReference type="PROSITE" id="PS51898"/>
    </source>
</evidence>
<dbReference type="GO" id="GO:0003677">
    <property type="term" value="F:DNA binding"/>
    <property type="evidence" value="ECO:0007669"/>
    <property type="project" value="UniProtKB-UniRule"/>
</dbReference>
<dbReference type="InterPro" id="IPR013762">
    <property type="entry name" value="Integrase-like_cat_sf"/>
</dbReference>
<dbReference type="InterPro" id="IPR002104">
    <property type="entry name" value="Integrase_catalytic"/>
</dbReference>
<feature type="domain" description="Core-binding (CB)" evidence="7">
    <location>
        <begin position="117"/>
        <end position="199"/>
    </location>
</feature>
<dbReference type="GO" id="GO:0015074">
    <property type="term" value="P:DNA integration"/>
    <property type="evidence" value="ECO:0007669"/>
    <property type="project" value="UniProtKB-KW"/>
</dbReference>
<dbReference type="InterPro" id="IPR050808">
    <property type="entry name" value="Phage_Integrase"/>
</dbReference>
<evidence type="ECO:0000256" key="3">
    <source>
        <dbReference type="ARBA" id="ARBA00023125"/>
    </source>
</evidence>
<comment type="similarity">
    <text evidence="1">Belongs to the 'phage' integrase family.</text>
</comment>
<evidence type="ECO:0000256" key="4">
    <source>
        <dbReference type="ARBA" id="ARBA00023172"/>
    </source>
</evidence>
<dbReference type="PANTHER" id="PTHR30629:SF2">
    <property type="entry name" value="PROPHAGE INTEGRASE INTS-RELATED"/>
    <property type="match status" value="1"/>
</dbReference>
<dbReference type="PROSITE" id="PS51898">
    <property type="entry name" value="TYR_RECOMBINASE"/>
    <property type="match status" value="1"/>
</dbReference>
<dbReference type="OrthoDB" id="9795573at2"/>
<dbReference type="PANTHER" id="PTHR30629">
    <property type="entry name" value="PROPHAGE INTEGRASE"/>
    <property type="match status" value="1"/>
</dbReference>
<gene>
    <name evidence="8" type="primary">intA</name>
    <name evidence="8" type="ORF">RUA4292_03845</name>
</gene>
<evidence type="ECO:0000256" key="2">
    <source>
        <dbReference type="ARBA" id="ARBA00022908"/>
    </source>
</evidence>
<dbReference type="EMBL" id="CYPU01000070">
    <property type="protein sequence ID" value="CUH49648.1"/>
    <property type="molecule type" value="Genomic_DNA"/>
</dbReference>
<protein>
    <submittedName>
        <fullName evidence="8">Prophage CP4-57 integrase</fullName>
    </submittedName>
</protein>
<keyword evidence="2" id="KW-0229">DNA integration</keyword>
<keyword evidence="4" id="KW-0233">DNA recombination</keyword>
<dbReference type="InterPro" id="IPR038488">
    <property type="entry name" value="Integrase_DNA-bd_sf"/>
</dbReference>
<dbReference type="SUPFAM" id="SSF56349">
    <property type="entry name" value="DNA breaking-rejoining enzymes"/>
    <property type="match status" value="1"/>
</dbReference>
<name>A0A0P1EI02_9RHOB</name>
<dbReference type="InterPro" id="IPR044068">
    <property type="entry name" value="CB"/>
</dbReference>
<sequence>MARGMHRLLAKQVENAAPGTALNDGGGLSLRCTASGTKRWVFRFSSKVPLVDVKGTKKTDNRYEMGLGSYPGTTLAQARKKATDARELVAQGLNPIKEARTALAVARAEADAAANATTFGKYADMFVEWKIKADRFTNPKHIYQWRHTFDHYAAELRKMQLEDVTREDVLAVLRPIWDEKHVTAARVRARLENMFDHAIQNNAYRRDNPARWELFNATLSKPRKLTNGHRPAMPRAEVPAFVAALKEREGAGALALEFLILTATRSSETREARWQEFDFVKKLWTIPASRMKTRQDKARRDHLVPLTERMLAVLEAARALHIESIESDGFVFLGAKKGLPLSDMTLRAVMRRMGVDQYVPHGFRSAFRDWAENDTEFPRELAEEALAHQLGEVERAYRREQAVERRRVLMNVWCGFLDGIPAGGVDDKVVRLRETSNG</sequence>
<dbReference type="InterPro" id="IPR011010">
    <property type="entry name" value="DNA_brk_join_enz"/>
</dbReference>
<reference evidence="8 9" key="1">
    <citation type="submission" date="2015-09" db="EMBL/GenBank/DDBJ databases">
        <authorList>
            <consortium name="Swine Surveillance"/>
        </authorList>
    </citation>
    <scope>NUCLEOTIDE SEQUENCE [LARGE SCALE GENOMIC DNA]</scope>
    <source>
        <strain evidence="8 9">CECT 4292</strain>
    </source>
</reference>
<evidence type="ECO:0000313" key="9">
    <source>
        <dbReference type="Proteomes" id="UP000050783"/>
    </source>
</evidence>
<dbReference type="Pfam" id="PF22022">
    <property type="entry name" value="Phage_int_M"/>
    <property type="match status" value="1"/>
</dbReference>
<dbReference type="PROSITE" id="PS51900">
    <property type="entry name" value="CB"/>
    <property type="match status" value="1"/>
</dbReference>
<evidence type="ECO:0000256" key="1">
    <source>
        <dbReference type="ARBA" id="ARBA00008857"/>
    </source>
</evidence>
<keyword evidence="3 5" id="KW-0238">DNA-binding</keyword>
<dbReference type="RefSeq" id="WP_058279030.1">
    <property type="nucleotide sequence ID" value="NZ_CYPU01000070.1"/>
</dbReference>
<organism evidence="8 9">
    <name type="scientific">Ruegeria atlantica</name>
    <dbReference type="NCBI Taxonomy" id="81569"/>
    <lineage>
        <taxon>Bacteria</taxon>
        <taxon>Pseudomonadati</taxon>
        <taxon>Pseudomonadota</taxon>
        <taxon>Alphaproteobacteria</taxon>
        <taxon>Rhodobacterales</taxon>
        <taxon>Roseobacteraceae</taxon>
        <taxon>Ruegeria</taxon>
    </lineage>
</organism>
<dbReference type="AlphaFoldDB" id="A0A0P1EI02"/>
<dbReference type="Gene3D" id="1.10.150.130">
    <property type="match status" value="1"/>
</dbReference>
<dbReference type="GeneID" id="55494985"/>